<dbReference type="EMBL" id="FPAA01000012">
    <property type="protein sequence ID" value="SFS94139.1"/>
    <property type="molecule type" value="Genomic_DNA"/>
</dbReference>
<protein>
    <recommendedName>
        <fullName evidence="4">YIEGIA protein</fullName>
    </recommendedName>
</protein>
<dbReference type="InterPro" id="IPR025918">
    <property type="entry name" value="YIEGIA"/>
</dbReference>
<keyword evidence="1" id="KW-0472">Membrane</keyword>
<gene>
    <name evidence="2" type="ORF">SAMN05444972_11210</name>
</gene>
<feature type="transmembrane region" description="Helical" evidence="1">
    <location>
        <begin position="124"/>
        <end position="157"/>
    </location>
</feature>
<feature type="transmembrane region" description="Helical" evidence="1">
    <location>
        <begin position="45"/>
        <end position="66"/>
    </location>
</feature>
<keyword evidence="1" id="KW-0812">Transmembrane</keyword>
<name>A0A1I6TY16_9BACL</name>
<evidence type="ECO:0000256" key="1">
    <source>
        <dbReference type="SAM" id="Phobius"/>
    </source>
</evidence>
<feature type="transmembrane region" description="Helical" evidence="1">
    <location>
        <begin position="6"/>
        <end position="25"/>
    </location>
</feature>
<dbReference type="RefSeq" id="WP_091838549.1">
    <property type="nucleotide sequence ID" value="NZ_FPAA01000012.1"/>
</dbReference>
<keyword evidence="3" id="KW-1185">Reference proteome</keyword>
<accession>A0A1I6TY16</accession>
<dbReference type="AlphaFoldDB" id="A0A1I6TY16"/>
<keyword evidence="1" id="KW-1133">Transmembrane helix</keyword>
<organism evidence="2 3">
    <name type="scientific">Marininema halotolerans</name>
    <dbReference type="NCBI Taxonomy" id="1155944"/>
    <lineage>
        <taxon>Bacteria</taxon>
        <taxon>Bacillati</taxon>
        <taxon>Bacillota</taxon>
        <taxon>Bacilli</taxon>
        <taxon>Bacillales</taxon>
        <taxon>Thermoactinomycetaceae</taxon>
        <taxon>Marininema</taxon>
    </lineage>
</organism>
<dbReference type="OrthoDB" id="1846546at2"/>
<evidence type="ECO:0000313" key="3">
    <source>
        <dbReference type="Proteomes" id="UP000198660"/>
    </source>
</evidence>
<dbReference type="Proteomes" id="UP000198660">
    <property type="component" value="Unassembled WGS sequence"/>
</dbReference>
<evidence type="ECO:0000313" key="2">
    <source>
        <dbReference type="EMBL" id="SFS94139.1"/>
    </source>
</evidence>
<evidence type="ECO:0008006" key="4">
    <source>
        <dbReference type="Google" id="ProtNLM"/>
    </source>
</evidence>
<proteinExistence type="predicted"/>
<reference evidence="3" key="1">
    <citation type="submission" date="2016-10" db="EMBL/GenBank/DDBJ databases">
        <authorList>
            <person name="Varghese N."/>
            <person name="Submissions S."/>
        </authorList>
    </citation>
    <scope>NUCLEOTIDE SEQUENCE [LARGE SCALE GENOMIC DNA]</scope>
    <source>
        <strain evidence="3">DSM 45789</strain>
    </source>
</reference>
<dbReference type="Pfam" id="PF14045">
    <property type="entry name" value="YIEGIA"/>
    <property type="match status" value="1"/>
</dbReference>
<sequence>MEHWFSWLDSYTEGIVVGVAVGFFVRLRMLRTDYRQYPTYLHGQLIHISLGFIAAGMGAVAVPALIEKQYTAVTFLALAAQQFREVRNMERETLDKLEQDELVPRGASYIEGIALAFEGRNYVVIMAAFLSSLIVIEVNLWVGIVLGMVLVGVAGLLRSGKYLGQIASVELGELRMEGPSLYVNDIYLMNIGLADNRKRIMKHGIGVVVSPASKDSRITLANLGQRQAILHDLSVVLGIFRDTGEPSLIPLSKRDMEDGRLGILCLPEEKDVEKVLQVIRSVPVLESAVRIPSEDPTKQFRRGGKSG</sequence>